<dbReference type="InParanoid" id="A0A165BKQ7"/>
<keyword evidence="2" id="KW-1133">Transmembrane helix</keyword>
<organism evidence="3 4">
    <name type="scientific">Exidia glandulosa HHB12029</name>
    <dbReference type="NCBI Taxonomy" id="1314781"/>
    <lineage>
        <taxon>Eukaryota</taxon>
        <taxon>Fungi</taxon>
        <taxon>Dikarya</taxon>
        <taxon>Basidiomycota</taxon>
        <taxon>Agaricomycotina</taxon>
        <taxon>Agaricomycetes</taxon>
        <taxon>Auriculariales</taxon>
        <taxon>Exidiaceae</taxon>
        <taxon>Exidia</taxon>
    </lineage>
</organism>
<proteinExistence type="predicted"/>
<reference evidence="3 4" key="1">
    <citation type="journal article" date="2016" name="Mol. Biol. Evol.">
        <title>Comparative Genomics of Early-Diverging Mushroom-Forming Fungi Provides Insights into the Origins of Lignocellulose Decay Capabilities.</title>
        <authorList>
            <person name="Nagy L.G."/>
            <person name="Riley R."/>
            <person name="Tritt A."/>
            <person name="Adam C."/>
            <person name="Daum C."/>
            <person name="Floudas D."/>
            <person name="Sun H."/>
            <person name="Yadav J.S."/>
            <person name="Pangilinan J."/>
            <person name="Larsson K.H."/>
            <person name="Matsuura K."/>
            <person name="Barry K."/>
            <person name="Labutti K."/>
            <person name="Kuo R."/>
            <person name="Ohm R.A."/>
            <person name="Bhattacharya S.S."/>
            <person name="Shirouzu T."/>
            <person name="Yoshinaga Y."/>
            <person name="Martin F.M."/>
            <person name="Grigoriev I.V."/>
            <person name="Hibbett D.S."/>
        </authorList>
    </citation>
    <scope>NUCLEOTIDE SEQUENCE [LARGE SCALE GENOMIC DNA]</scope>
    <source>
        <strain evidence="3 4">HHB12029</strain>
    </source>
</reference>
<feature type="region of interest" description="Disordered" evidence="1">
    <location>
        <begin position="1"/>
        <end position="50"/>
    </location>
</feature>
<evidence type="ECO:0000313" key="4">
    <source>
        <dbReference type="Proteomes" id="UP000077266"/>
    </source>
</evidence>
<evidence type="ECO:0000313" key="3">
    <source>
        <dbReference type="EMBL" id="KZV80821.1"/>
    </source>
</evidence>
<feature type="transmembrane region" description="Helical" evidence="2">
    <location>
        <begin position="59"/>
        <end position="84"/>
    </location>
</feature>
<keyword evidence="2" id="KW-0812">Transmembrane</keyword>
<keyword evidence="4" id="KW-1185">Reference proteome</keyword>
<feature type="compositionally biased region" description="Low complexity" evidence="1">
    <location>
        <begin position="7"/>
        <end position="40"/>
    </location>
</feature>
<name>A0A165BKQ7_EXIGL</name>
<accession>A0A165BKQ7</accession>
<gene>
    <name evidence="3" type="ORF">EXIGLDRAFT_732272</name>
</gene>
<protein>
    <submittedName>
        <fullName evidence="3">Uncharacterized protein</fullName>
    </submittedName>
</protein>
<evidence type="ECO:0000256" key="2">
    <source>
        <dbReference type="SAM" id="Phobius"/>
    </source>
</evidence>
<dbReference type="EMBL" id="KV426445">
    <property type="protein sequence ID" value="KZV80821.1"/>
    <property type="molecule type" value="Genomic_DNA"/>
</dbReference>
<evidence type="ECO:0000256" key="1">
    <source>
        <dbReference type="SAM" id="MobiDB-lite"/>
    </source>
</evidence>
<keyword evidence="2" id="KW-0472">Membrane</keyword>
<dbReference type="Proteomes" id="UP000077266">
    <property type="component" value="Unassembled WGS sequence"/>
</dbReference>
<dbReference type="AlphaFoldDB" id="A0A165BKQ7"/>
<sequence length="249" mass="26261">MSTTSGATAFGPGEAPAPTTTSPTTFTDTAPYTPTTTADSSQQQGGDSRDPRSTYAASLYLFVFLATLLLLLALSVGVLVRSFLMRRRFRRRVEEAIAQGLLQRPGSGGVGGRNWTKPVLHEVKLETHDEKTALLGGWADIQPLNATILSSTATPSGAASITDAASSPSLTRLWGESRFPLSVERQQSVDDHEAEYESKAAAGQGGDARRMQLAVLVTMPGAGGSGEIALGVAREKVPDGWGRTMSPEL</sequence>